<dbReference type="AlphaFoldDB" id="A0AAN0XZP8"/>
<reference evidence="1 2" key="1">
    <citation type="submission" date="2016-06" db="EMBL/GenBank/DDBJ databases">
        <title>Adaptive Radiation by Waves of Gene Transfer Leads to Fine-Scale Resource Partitioning in Marine Microbes.</title>
        <authorList>
            <person name="Hehemann J.-H."/>
            <person name="Arevalo P."/>
            <person name="Datta M.S."/>
            <person name="Yu X."/>
            <person name="Corzett C."/>
            <person name="Henschel A."/>
            <person name="Preheim S.P."/>
            <person name="Timberlake S."/>
            <person name="Alm E.J."/>
            <person name="Polz M.F."/>
        </authorList>
    </citation>
    <scope>NUCLEOTIDE SEQUENCE [LARGE SCALE GENOMIC DNA]</scope>
    <source>
        <strain evidence="1 2">FF50</strain>
        <plasmid evidence="1 2">unnamed1</plasmid>
    </source>
</reference>
<proteinExistence type="predicted"/>
<protein>
    <submittedName>
        <fullName evidence="1">Uncharacterized protein</fullName>
    </submittedName>
</protein>
<name>A0AAN0XZP8_9VIBR</name>
<evidence type="ECO:0000313" key="1">
    <source>
        <dbReference type="EMBL" id="ANO35610.1"/>
    </source>
</evidence>
<accession>A0AAN0XZP8</accession>
<gene>
    <name evidence="1" type="ORF">A6E01_20580</name>
</gene>
<sequence length="97" mass="11318">MSSTIKIVSEKVYSGPYSYWAGETTDFKLALCSDGCLWFRPITGRLWGTLPALPFDVKIRLYDWIVRPGYIPYLQVVDMRDKAWIYYRGRWVENGGI</sequence>
<dbReference type="Proteomes" id="UP000092018">
    <property type="component" value="Plasmid unnamed1"/>
</dbReference>
<dbReference type="KEGG" id="vbr:A6E01_20580"/>
<geneLocation type="plasmid" evidence="1 2">
    <name>unnamed1</name>
</geneLocation>
<dbReference type="EMBL" id="CP016179">
    <property type="protein sequence ID" value="ANO35610.1"/>
    <property type="molecule type" value="Genomic_DNA"/>
</dbReference>
<keyword evidence="1" id="KW-0614">Plasmid</keyword>
<organism evidence="1 2">
    <name type="scientific">Vibrio breoganii</name>
    <dbReference type="NCBI Taxonomy" id="553239"/>
    <lineage>
        <taxon>Bacteria</taxon>
        <taxon>Pseudomonadati</taxon>
        <taxon>Pseudomonadota</taxon>
        <taxon>Gammaproteobacteria</taxon>
        <taxon>Vibrionales</taxon>
        <taxon>Vibrionaceae</taxon>
        <taxon>Vibrio</taxon>
    </lineage>
</organism>
<evidence type="ECO:0000313" key="2">
    <source>
        <dbReference type="Proteomes" id="UP000092018"/>
    </source>
</evidence>